<dbReference type="RefSeq" id="WP_066428019.1">
    <property type="nucleotide sequence ID" value="NZ_CP014227.1"/>
</dbReference>
<accession>A0AAX2GYC8</accession>
<dbReference type="Gene3D" id="2.60.40.10">
    <property type="entry name" value="Immunoglobulins"/>
    <property type="match status" value="1"/>
</dbReference>
<dbReference type="EMBL" id="LT906449">
    <property type="protein sequence ID" value="SNV10459.1"/>
    <property type="molecule type" value="Genomic_DNA"/>
</dbReference>
<evidence type="ECO:0000313" key="6">
    <source>
        <dbReference type="Proteomes" id="UP000215539"/>
    </source>
</evidence>
<dbReference type="CDD" id="cd14745">
    <property type="entry name" value="GH66"/>
    <property type="match status" value="1"/>
</dbReference>
<dbReference type="EC" id="2.4.1.248" evidence="4"/>
<reference evidence="3 5" key="1">
    <citation type="submission" date="2016-02" db="EMBL/GenBank/DDBJ databases">
        <authorList>
            <person name="Holder M.E."/>
            <person name="Ajami N.J."/>
            <person name="Petrosino J.F."/>
        </authorList>
    </citation>
    <scope>NUCLEOTIDE SEQUENCE [LARGE SCALE GENOMIC DNA]</scope>
    <source>
        <strain evidence="3 5">CCUG 32990</strain>
    </source>
</reference>
<evidence type="ECO:0000256" key="1">
    <source>
        <dbReference type="ARBA" id="ARBA00010837"/>
    </source>
</evidence>
<dbReference type="Proteomes" id="UP000065822">
    <property type="component" value="Chromosome"/>
</dbReference>
<dbReference type="EMBL" id="CP014227">
    <property type="protein sequence ID" value="AMD84453.1"/>
    <property type="molecule type" value="Genomic_DNA"/>
</dbReference>
<dbReference type="AlphaFoldDB" id="A0AAX2GYC8"/>
<dbReference type="Gene3D" id="2.60.40.1180">
    <property type="entry name" value="Golgi alpha-mannosidase II"/>
    <property type="match status" value="1"/>
</dbReference>
<dbReference type="SUPFAM" id="SSF51445">
    <property type="entry name" value="(Trans)glycosidases"/>
    <property type="match status" value="1"/>
</dbReference>
<keyword evidence="5" id="KW-1185">Reference proteome</keyword>
<dbReference type="Pfam" id="PF13199">
    <property type="entry name" value="Glyco_hydro_66"/>
    <property type="match status" value="1"/>
</dbReference>
<name>A0AAX2GYC8_9FLAO</name>
<organism evidence="4 6">
    <name type="scientific">Capnocytophaga haemolytica</name>
    <dbReference type="NCBI Taxonomy" id="45243"/>
    <lineage>
        <taxon>Bacteria</taxon>
        <taxon>Pseudomonadati</taxon>
        <taxon>Bacteroidota</taxon>
        <taxon>Flavobacteriia</taxon>
        <taxon>Flavobacteriales</taxon>
        <taxon>Flavobacteriaceae</taxon>
        <taxon>Capnocytophaga</taxon>
    </lineage>
</organism>
<dbReference type="InterPro" id="IPR025092">
    <property type="entry name" value="Glyco_hydro_66"/>
</dbReference>
<dbReference type="Gene3D" id="3.20.20.80">
    <property type="entry name" value="Glycosidases"/>
    <property type="match status" value="1"/>
</dbReference>
<evidence type="ECO:0000256" key="2">
    <source>
        <dbReference type="ARBA" id="ARBA00022729"/>
    </source>
</evidence>
<keyword evidence="2" id="KW-0732">Signal</keyword>
<gene>
    <name evidence="3" type="ORF">AXF12_02220</name>
    <name evidence="4" type="ORF">SAMEA44541418_01306</name>
</gene>
<dbReference type="InterPro" id="IPR017853">
    <property type="entry name" value="GH"/>
</dbReference>
<evidence type="ECO:0000313" key="5">
    <source>
        <dbReference type="Proteomes" id="UP000065822"/>
    </source>
</evidence>
<keyword evidence="4" id="KW-0328">Glycosyltransferase</keyword>
<sequence>MKSLYTLLLGISLSTIACEKPYDTERNPIVYGDTYLKIDINTDKAVYEPNATVHFTLGKMPQGAYKVRYSYLGETIKEEPLTGTSWTWKVPSDNYRGYLVEVYKNEEGREDTYGSIAVDVSTDWTAFPRYGFLSSYDEMSEAEINSNIDFLSRCHINGLQFYDWMYQHHRPLASTPVWDDLFKRKTYLKTVKGYITAAHNKGIKAMFYNLAFGVLGENAAADGVQDNWYLYKDKDHKERDKHALDKNYATGDIYLVNPANTAWQSYIAGRNNDVYAALDFDGYHIDQLGGRGNVYDYDGKAVDLPQTYAPFINAMKSARSDKRLVMNAVGQYGQKEITTTKVDFLYTEVWDAHKTYEQLVSVIKENDQLSNNNKRTVLAAYMNYDRAKSIGYVNEPGILLADAVIFSNGGAHLELGEHYLTREYFPDKNLVLCGTLKKHLITYYDFLVGYQNLLRGGATLTSKNITAVEGATLAAGLNAAGKVNYTVRELGDKEIWHLVNFTGVSNMEWRDTNATQVAPDELKTIKLTASTTKPVKKVWFASPDIYGGAPRKIEFTQENNQITLTLPYLKYWDMVVIEY</sequence>
<comment type="similarity">
    <text evidence="1">Belongs to the glycosyl hydrolase 66 family.</text>
</comment>
<evidence type="ECO:0000313" key="4">
    <source>
        <dbReference type="EMBL" id="SNV10459.1"/>
    </source>
</evidence>
<dbReference type="GO" id="GO:0016757">
    <property type="term" value="F:glycosyltransferase activity"/>
    <property type="evidence" value="ECO:0007669"/>
    <property type="project" value="UniProtKB-KW"/>
</dbReference>
<dbReference type="Proteomes" id="UP000215539">
    <property type="component" value="Chromosome 1"/>
</dbReference>
<keyword evidence="4" id="KW-0808">Transferase</keyword>
<proteinExistence type="inferred from homology"/>
<dbReference type="PROSITE" id="PS51257">
    <property type="entry name" value="PROKAR_LIPOPROTEIN"/>
    <property type="match status" value="1"/>
</dbReference>
<reference evidence="4 6" key="2">
    <citation type="submission" date="2017-06" db="EMBL/GenBank/DDBJ databases">
        <authorList>
            <consortium name="Pathogen Informatics"/>
        </authorList>
    </citation>
    <scope>NUCLEOTIDE SEQUENCE [LARGE SCALE GENOMIC DNA]</scope>
    <source>
        <strain evidence="4 6">NCTC12947</strain>
    </source>
</reference>
<dbReference type="InterPro" id="IPR013783">
    <property type="entry name" value="Ig-like_fold"/>
</dbReference>
<dbReference type="KEGG" id="chg:AXF12_02220"/>
<dbReference type="InterPro" id="IPR013780">
    <property type="entry name" value="Glyco_hydro_b"/>
</dbReference>
<evidence type="ECO:0000313" key="3">
    <source>
        <dbReference type="EMBL" id="AMD84453.1"/>
    </source>
</evidence>
<protein>
    <submittedName>
        <fullName evidence="4">Cycloisomaltooligosaccharide glucanotransferase</fullName>
        <ecNumber evidence="4">2.4.1.248</ecNumber>
    </submittedName>
</protein>